<keyword evidence="3" id="KW-0723">Serine/threonine-protein kinase</keyword>
<dbReference type="GO" id="GO:0016020">
    <property type="term" value="C:membrane"/>
    <property type="evidence" value="ECO:0007669"/>
    <property type="project" value="UniProtKB-SubCell"/>
</dbReference>
<organism evidence="18 19">
    <name type="scientific">Romanomermis culicivorax</name>
    <name type="common">Nematode worm</name>
    <dbReference type="NCBI Taxonomy" id="13658"/>
    <lineage>
        <taxon>Eukaryota</taxon>
        <taxon>Metazoa</taxon>
        <taxon>Ecdysozoa</taxon>
        <taxon>Nematoda</taxon>
        <taxon>Enoplea</taxon>
        <taxon>Dorylaimia</taxon>
        <taxon>Mermithida</taxon>
        <taxon>Mermithoidea</taxon>
        <taxon>Mermithidae</taxon>
        <taxon>Romanomermis</taxon>
    </lineage>
</organism>
<dbReference type="GO" id="GO:0035556">
    <property type="term" value="P:intracellular signal transduction"/>
    <property type="evidence" value="ECO:0007669"/>
    <property type="project" value="TreeGrafter"/>
</dbReference>
<keyword evidence="8" id="KW-0547">Nucleotide-binding</keyword>
<dbReference type="SMART" id="SM00109">
    <property type="entry name" value="C1"/>
    <property type="match status" value="2"/>
</dbReference>
<comment type="catalytic activity">
    <reaction evidence="14">
        <text>L-seryl-[protein] + ATP = O-phospho-L-seryl-[protein] + ADP + H(+)</text>
        <dbReference type="Rhea" id="RHEA:17989"/>
        <dbReference type="Rhea" id="RHEA-COMP:9863"/>
        <dbReference type="Rhea" id="RHEA-COMP:11604"/>
        <dbReference type="ChEBI" id="CHEBI:15378"/>
        <dbReference type="ChEBI" id="CHEBI:29999"/>
        <dbReference type="ChEBI" id="CHEBI:30616"/>
        <dbReference type="ChEBI" id="CHEBI:83421"/>
        <dbReference type="ChEBI" id="CHEBI:456216"/>
        <dbReference type="EC" id="2.7.11.13"/>
    </reaction>
</comment>
<keyword evidence="6" id="KW-0479">Metal-binding</keyword>
<proteinExistence type="inferred from homology"/>
<evidence type="ECO:0000256" key="2">
    <source>
        <dbReference type="ARBA" id="ARBA00012429"/>
    </source>
</evidence>
<dbReference type="PANTHER" id="PTHR22968:SF14">
    <property type="entry name" value="PROTEIN KINASE C"/>
    <property type="match status" value="1"/>
</dbReference>
<comment type="similarity">
    <text evidence="1">Belongs to the protein kinase superfamily. AGC Ser/Thr protein kinase family. PKC subfamily.</text>
</comment>
<evidence type="ECO:0000256" key="5">
    <source>
        <dbReference type="ARBA" id="ARBA00022679"/>
    </source>
</evidence>
<evidence type="ECO:0000256" key="6">
    <source>
        <dbReference type="ARBA" id="ARBA00022723"/>
    </source>
</evidence>
<dbReference type="GO" id="GO:0005829">
    <property type="term" value="C:cytosol"/>
    <property type="evidence" value="ECO:0007669"/>
    <property type="project" value="TreeGrafter"/>
</dbReference>
<dbReference type="InterPro" id="IPR017892">
    <property type="entry name" value="Pkinase_C"/>
</dbReference>
<evidence type="ECO:0000256" key="4">
    <source>
        <dbReference type="ARBA" id="ARBA00022553"/>
    </source>
</evidence>
<keyword evidence="7" id="KW-0677">Repeat</keyword>
<evidence type="ECO:0000256" key="9">
    <source>
        <dbReference type="ARBA" id="ARBA00022771"/>
    </source>
</evidence>
<dbReference type="PRINTS" id="PR00008">
    <property type="entry name" value="DAGPEDOMAIN"/>
</dbReference>
<feature type="domain" description="AGC-kinase C-terminal" evidence="17">
    <location>
        <begin position="357"/>
        <end position="420"/>
    </location>
</feature>
<dbReference type="FunFam" id="3.30.60.20:FF:000063">
    <property type="entry name" value="Protein kinase C"/>
    <property type="match status" value="1"/>
</dbReference>
<evidence type="ECO:0000256" key="8">
    <source>
        <dbReference type="ARBA" id="ARBA00022741"/>
    </source>
</evidence>
<keyword evidence="4" id="KW-0597">Phosphoprotein</keyword>
<evidence type="ECO:0000256" key="1">
    <source>
        <dbReference type="ARBA" id="ARBA00005490"/>
    </source>
</evidence>
<evidence type="ECO:0000256" key="12">
    <source>
        <dbReference type="ARBA" id="ARBA00022840"/>
    </source>
</evidence>
<dbReference type="InterPro" id="IPR020454">
    <property type="entry name" value="DAG/PE-bd"/>
</dbReference>
<feature type="compositionally biased region" description="Polar residues" evidence="15">
    <location>
        <begin position="268"/>
        <end position="283"/>
    </location>
</feature>
<keyword evidence="12" id="KW-0067">ATP-binding</keyword>
<evidence type="ECO:0000256" key="11">
    <source>
        <dbReference type="ARBA" id="ARBA00022833"/>
    </source>
</evidence>
<dbReference type="InterPro" id="IPR000961">
    <property type="entry name" value="AGC-kinase_C"/>
</dbReference>
<name>A0A915KIF2_ROMCU</name>
<dbReference type="GO" id="GO:0008270">
    <property type="term" value="F:zinc ion binding"/>
    <property type="evidence" value="ECO:0007669"/>
    <property type="project" value="UniProtKB-KW"/>
</dbReference>
<dbReference type="SUPFAM" id="SSF57889">
    <property type="entry name" value="Cysteine-rich domain"/>
    <property type="match status" value="2"/>
</dbReference>
<evidence type="ECO:0000313" key="19">
    <source>
        <dbReference type="WBParaSite" id="nRc.2.0.1.t38180-RA"/>
    </source>
</evidence>
<dbReference type="GO" id="GO:0007200">
    <property type="term" value="P:phospholipase C-activating G protein-coupled receptor signaling pathway"/>
    <property type="evidence" value="ECO:0007669"/>
    <property type="project" value="TreeGrafter"/>
</dbReference>
<evidence type="ECO:0000259" key="16">
    <source>
        <dbReference type="PROSITE" id="PS50081"/>
    </source>
</evidence>
<evidence type="ECO:0000259" key="17">
    <source>
        <dbReference type="PROSITE" id="PS51285"/>
    </source>
</evidence>
<dbReference type="SMART" id="SM00133">
    <property type="entry name" value="S_TK_X"/>
    <property type="match status" value="1"/>
</dbReference>
<dbReference type="Proteomes" id="UP000887565">
    <property type="component" value="Unplaced"/>
</dbReference>
<accession>A0A915KIF2</accession>
<feature type="domain" description="Phorbol-ester/DAG-type" evidence="16">
    <location>
        <begin position="99"/>
        <end position="149"/>
    </location>
</feature>
<dbReference type="Gene3D" id="3.30.60.20">
    <property type="match status" value="2"/>
</dbReference>
<dbReference type="InterPro" id="IPR046349">
    <property type="entry name" value="C1-like_sf"/>
</dbReference>
<keyword evidence="9" id="KW-0863">Zinc-finger</keyword>
<evidence type="ECO:0000313" key="18">
    <source>
        <dbReference type="Proteomes" id="UP000887565"/>
    </source>
</evidence>
<dbReference type="GO" id="GO:0004697">
    <property type="term" value="F:diacylglycerol-dependent serine/threonine kinase activity"/>
    <property type="evidence" value="ECO:0007669"/>
    <property type="project" value="UniProtKB-EC"/>
</dbReference>
<protein>
    <recommendedName>
        <fullName evidence="2">protein kinase C</fullName>
        <ecNumber evidence="2">2.7.11.13</ecNumber>
    </recommendedName>
</protein>
<evidence type="ECO:0000256" key="15">
    <source>
        <dbReference type="SAM" id="MobiDB-lite"/>
    </source>
</evidence>
<keyword evidence="5" id="KW-0808">Transferase</keyword>
<keyword evidence="11" id="KW-0862">Zinc</keyword>
<dbReference type="PROSITE" id="PS51285">
    <property type="entry name" value="AGC_KINASE_CTER"/>
    <property type="match status" value="1"/>
</dbReference>
<feature type="domain" description="Phorbol-ester/DAG-type" evidence="16">
    <location>
        <begin position="174"/>
        <end position="224"/>
    </location>
</feature>
<dbReference type="PROSITE" id="PS50081">
    <property type="entry name" value="ZF_DAG_PE_2"/>
    <property type="match status" value="2"/>
</dbReference>
<dbReference type="Gene3D" id="3.30.200.20">
    <property type="entry name" value="Phosphorylase Kinase, domain 1"/>
    <property type="match status" value="1"/>
</dbReference>
<dbReference type="CDD" id="cd20838">
    <property type="entry name" value="C1_nPKC_epsilon-like_rpt2"/>
    <property type="match status" value="1"/>
</dbReference>
<evidence type="ECO:0000256" key="3">
    <source>
        <dbReference type="ARBA" id="ARBA00022527"/>
    </source>
</evidence>
<dbReference type="Pfam" id="PF00130">
    <property type="entry name" value="C1_1"/>
    <property type="match status" value="2"/>
</dbReference>
<dbReference type="Pfam" id="PF00433">
    <property type="entry name" value="Pkinase_C"/>
    <property type="match status" value="1"/>
</dbReference>
<dbReference type="FunFam" id="3.30.60.20:FF:000003">
    <property type="entry name" value="Protein kinase C delta"/>
    <property type="match status" value="1"/>
</dbReference>
<dbReference type="AlphaFoldDB" id="A0A915KIF2"/>
<dbReference type="GO" id="GO:0005524">
    <property type="term" value="F:ATP binding"/>
    <property type="evidence" value="ECO:0007669"/>
    <property type="project" value="UniProtKB-KW"/>
</dbReference>
<evidence type="ECO:0000256" key="7">
    <source>
        <dbReference type="ARBA" id="ARBA00022737"/>
    </source>
</evidence>
<evidence type="ECO:0000256" key="14">
    <source>
        <dbReference type="ARBA" id="ARBA00047470"/>
    </source>
</evidence>
<dbReference type="PROSITE" id="PS00479">
    <property type="entry name" value="ZF_DAG_PE_1"/>
    <property type="match status" value="1"/>
</dbReference>
<keyword evidence="10" id="KW-0418">Kinase</keyword>
<evidence type="ECO:0000256" key="10">
    <source>
        <dbReference type="ARBA" id="ARBA00022777"/>
    </source>
</evidence>
<dbReference type="EC" id="2.7.11.13" evidence="2"/>
<evidence type="ECO:0000256" key="13">
    <source>
        <dbReference type="ARBA" id="ARBA00047272"/>
    </source>
</evidence>
<comment type="catalytic activity">
    <reaction evidence="13">
        <text>L-threonyl-[protein] + ATP = O-phospho-L-threonyl-[protein] + ADP + H(+)</text>
        <dbReference type="Rhea" id="RHEA:46608"/>
        <dbReference type="Rhea" id="RHEA-COMP:11060"/>
        <dbReference type="Rhea" id="RHEA-COMP:11605"/>
        <dbReference type="ChEBI" id="CHEBI:15378"/>
        <dbReference type="ChEBI" id="CHEBI:30013"/>
        <dbReference type="ChEBI" id="CHEBI:30616"/>
        <dbReference type="ChEBI" id="CHEBI:61977"/>
        <dbReference type="ChEBI" id="CHEBI:456216"/>
        <dbReference type="EC" id="2.7.11.13"/>
    </reaction>
</comment>
<keyword evidence="18" id="KW-1185">Reference proteome</keyword>
<reference evidence="19" key="1">
    <citation type="submission" date="2022-11" db="UniProtKB">
        <authorList>
            <consortium name="WormBaseParasite"/>
        </authorList>
    </citation>
    <scope>IDENTIFICATION</scope>
</reference>
<dbReference type="WBParaSite" id="nRc.2.0.1.t38180-RA">
    <property type="protein sequence ID" value="nRc.2.0.1.t38180-RA"/>
    <property type="gene ID" value="nRc.2.0.1.g38180"/>
</dbReference>
<dbReference type="PANTHER" id="PTHR22968">
    <property type="entry name" value="PROTEIN KINASE C, MU"/>
    <property type="match status" value="1"/>
</dbReference>
<feature type="region of interest" description="Disordered" evidence="15">
    <location>
        <begin position="268"/>
        <end position="305"/>
    </location>
</feature>
<sequence length="424" mass="47428">MIDAAIPLNDGQTLRLKISFDKLIKCPKFSEQRLGTDAVLFKSTLDLEPHGRLHVKIDLRGTSSEEAVSQERVFKEKSGAFLGRQRRGAMRRRIHEVNAHKFMATILRQPTFCAHCKEFIWGLGKQGYQCQVCTVVVHKRCHDHVVWKCPGCKEGATTTNTESTERSGFCINIPHRFSIHNYKRPTFCDHCGSLLYGIIRQGLQCEACKVNVHKRCQKNVANTCGVNSKEMANVLKTIGVSSDRTLTAKQKKKPLSLLQLSAGENKSLSTASEHSKSTPVNVHSMSEDSDKSGGSSGSPVDEEPLDFTVGDQLAKETNACVSLNRDSTRIGLLDFEFIKVLGKGSFGKILQEMEYGSSVDWWALEKTINKSRKDANNFDADFTKEEPVLTPTDPQIIRSINQEEFGGFSFVNDDFHYYNAPPFN</sequence>
<dbReference type="InterPro" id="IPR002219">
    <property type="entry name" value="PKC_DAG/PE"/>
</dbReference>